<dbReference type="Proteomes" id="UP001165287">
    <property type="component" value="Unassembled WGS sequence"/>
</dbReference>
<feature type="transmembrane region" description="Helical" evidence="2">
    <location>
        <begin position="7"/>
        <end position="29"/>
    </location>
</feature>
<evidence type="ECO:0000259" key="3">
    <source>
        <dbReference type="PROSITE" id="PS51786"/>
    </source>
</evidence>
<keyword evidence="5" id="KW-1185">Reference proteome</keyword>
<dbReference type="InterPro" id="IPR014721">
    <property type="entry name" value="Ribsml_uS5_D2-typ_fold_subgr"/>
</dbReference>
<feature type="active site" evidence="1">
    <location>
        <position position="280"/>
    </location>
</feature>
<dbReference type="Pfam" id="PF05362">
    <property type="entry name" value="Lon_C"/>
    <property type="match status" value="1"/>
</dbReference>
<evidence type="ECO:0000256" key="2">
    <source>
        <dbReference type="SAM" id="Phobius"/>
    </source>
</evidence>
<sequence length="341" mass="38282">MKGKTFLRTIILLVVIVLILSFIKLPFYVTQPGMTSELEPIIEVENGFNDEEGSFSLTTIRFGRANPLTYMWAKLHDFYYIQPLEEIRREEETDEEYFKRQLHMMEASQESAITVAYQKANKRVDYLFHGIYVDGIVKDMPAMEVLKVGDRIYKVDDIEFQTAEEFIDFVGQKKEGEEITISFEREGKQKQGSLKLTAFIDDPAKVGIGISLTTDRELIVEPDINLDTEDIGGPSAGLMMSLEIYGQLTEGDLTKGYSIAGTGTINQSGEVGPIGGISQKIVAADKAGMDIFFAPNENDQLTSNYNEAIKVGEKIKTDMQIIPIDSFDDAVNYLMNLKEKG</sequence>
<dbReference type="InterPro" id="IPR001478">
    <property type="entry name" value="PDZ"/>
</dbReference>
<dbReference type="InterPro" id="IPR008269">
    <property type="entry name" value="Lon_proteolytic"/>
</dbReference>
<dbReference type="NCBIfam" id="NF041438">
    <property type="entry name" value="SepM_fam_S16"/>
    <property type="match status" value="1"/>
</dbReference>
<comment type="caution">
    <text evidence="4">The sequence shown here is derived from an EMBL/GenBank/DDBJ whole genome shotgun (WGS) entry which is preliminary data.</text>
</comment>
<dbReference type="PROSITE" id="PS51786">
    <property type="entry name" value="LON_PROTEOLYTIC"/>
    <property type="match status" value="1"/>
</dbReference>
<organism evidence="4 5">
    <name type="scientific">Metabacillus rhizolycopersici</name>
    <dbReference type="NCBI Taxonomy" id="2875709"/>
    <lineage>
        <taxon>Bacteria</taxon>
        <taxon>Bacillati</taxon>
        <taxon>Bacillota</taxon>
        <taxon>Bacilli</taxon>
        <taxon>Bacillales</taxon>
        <taxon>Bacillaceae</taxon>
        <taxon>Metabacillus</taxon>
    </lineage>
</organism>
<dbReference type="Gene3D" id="3.30.230.10">
    <property type="match status" value="1"/>
</dbReference>
<keyword evidence="2" id="KW-0812">Transmembrane</keyword>
<dbReference type="Pfam" id="PF13180">
    <property type="entry name" value="PDZ_2"/>
    <property type="match status" value="1"/>
</dbReference>
<dbReference type="SUPFAM" id="SSF54211">
    <property type="entry name" value="Ribosomal protein S5 domain 2-like"/>
    <property type="match status" value="1"/>
</dbReference>
<evidence type="ECO:0000313" key="4">
    <source>
        <dbReference type="EMBL" id="MBZ5748724.1"/>
    </source>
</evidence>
<dbReference type="RefSeq" id="WP_224135788.1">
    <property type="nucleotide sequence ID" value="NZ_JAIQUM010000001.1"/>
</dbReference>
<feature type="domain" description="Lon proteolytic" evidence="3">
    <location>
        <begin position="188"/>
        <end position="337"/>
    </location>
</feature>
<dbReference type="InterPro" id="IPR020568">
    <property type="entry name" value="Ribosomal_Su5_D2-typ_SF"/>
</dbReference>
<feature type="active site" evidence="1">
    <location>
        <position position="235"/>
    </location>
</feature>
<dbReference type="PANTHER" id="PTHR10046">
    <property type="entry name" value="ATP DEPENDENT LON PROTEASE FAMILY MEMBER"/>
    <property type="match status" value="1"/>
</dbReference>
<comment type="catalytic activity">
    <reaction evidence="1">
        <text>Hydrolysis of proteins in presence of ATP.</text>
        <dbReference type="EC" id="3.4.21.53"/>
    </reaction>
</comment>
<dbReference type="EC" id="3.4.21.53" evidence="1"/>
<dbReference type="EMBL" id="JAIQUM010000001">
    <property type="protein sequence ID" value="MBZ5748724.1"/>
    <property type="molecule type" value="Genomic_DNA"/>
</dbReference>
<name>A0ABS7UL06_9BACI</name>
<evidence type="ECO:0000256" key="1">
    <source>
        <dbReference type="PROSITE-ProRule" id="PRU01122"/>
    </source>
</evidence>
<gene>
    <name evidence="4" type="ORF">K9V48_00295</name>
</gene>
<keyword evidence="1" id="KW-0645">Protease</keyword>
<keyword evidence="1" id="KW-0378">Hydrolase</keyword>
<dbReference type="InterPro" id="IPR027065">
    <property type="entry name" value="Lon_Prtase"/>
</dbReference>
<proteinExistence type="inferred from homology"/>
<accession>A0ABS7UL06</accession>
<protein>
    <recommendedName>
        <fullName evidence="1">endopeptidase La</fullName>
        <ecNumber evidence="1">3.4.21.53</ecNumber>
    </recommendedName>
</protein>
<comment type="similarity">
    <text evidence="1">Belongs to the peptidase S16 family.</text>
</comment>
<dbReference type="SUPFAM" id="SSF50156">
    <property type="entry name" value="PDZ domain-like"/>
    <property type="match status" value="1"/>
</dbReference>
<dbReference type="SMART" id="SM00228">
    <property type="entry name" value="PDZ"/>
    <property type="match status" value="1"/>
</dbReference>
<keyword evidence="2" id="KW-0472">Membrane</keyword>
<keyword evidence="2" id="KW-1133">Transmembrane helix</keyword>
<dbReference type="InterPro" id="IPR036034">
    <property type="entry name" value="PDZ_sf"/>
</dbReference>
<reference evidence="4" key="1">
    <citation type="submission" date="2024-05" db="EMBL/GenBank/DDBJ databases">
        <title>Metabacillus sp. nov., isolated from the rhizosphere soil of tomato plants.</title>
        <authorList>
            <person name="Ma R."/>
        </authorList>
    </citation>
    <scope>NUCLEOTIDE SEQUENCE</scope>
    <source>
        <strain evidence="4">DBTR6</strain>
    </source>
</reference>
<evidence type="ECO:0000313" key="5">
    <source>
        <dbReference type="Proteomes" id="UP001165287"/>
    </source>
</evidence>
<keyword evidence="1" id="KW-0720">Serine protease</keyword>